<evidence type="ECO:0000256" key="2">
    <source>
        <dbReference type="SAM" id="MobiDB-lite"/>
    </source>
</evidence>
<feature type="signal peptide" evidence="3">
    <location>
        <begin position="1"/>
        <end position="20"/>
    </location>
</feature>
<protein>
    <submittedName>
        <fullName evidence="4">Putative conserved secreted protein</fullName>
    </submittedName>
</protein>
<dbReference type="Gene3D" id="1.20.5.170">
    <property type="match status" value="1"/>
</dbReference>
<keyword evidence="1" id="KW-0175">Coiled coil</keyword>
<evidence type="ECO:0000256" key="3">
    <source>
        <dbReference type="SAM" id="SignalP"/>
    </source>
</evidence>
<evidence type="ECO:0000256" key="1">
    <source>
        <dbReference type="SAM" id="Coils"/>
    </source>
</evidence>
<dbReference type="AlphaFoldDB" id="A0A1Q3FPM5"/>
<reference evidence="4" key="1">
    <citation type="submission" date="2017-01" db="EMBL/GenBank/DDBJ databases">
        <title>A deep insight into the sialotranscriptome of adult male and female Cluex tarsalis mosquitoes.</title>
        <authorList>
            <person name="Ribeiro J.M."/>
            <person name="Moreira F."/>
            <person name="Bernard K.A."/>
            <person name="Calvo E."/>
        </authorList>
    </citation>
    <scope>NUCLEOTIDE SEQUENCE</scope>
    <source>
        <strain evidence="4">Kern County</strain>
        <tissue evidence="4">Salivary glands</tissue>
    </source>
</reference>
<evidence type="ECO:0000313" key="4">
    <source>
        <dbReference type="EMBL" id="JAV29426.1"/>
    </source>
</evidence>
<keyword evidence="3" id="KW-0732">Signal</keyword>
<dbReference type="EMBL" id="GFDL01005619">
    <property type="protein sequence ID" value="JAV29426.1"/>
    <property type="molecule type" value="Transcribed_RNA"/>
</dbReference>
<name>A0A1Q3FPM5_CULTA</name>
<accession>A0A1Q3FPM5</accession>
<proteinExistence type="predicted"/>
<organism evidence="4">
    <name type="scientific">Culex tarsalis</name>
    <name type="common">Encephalitis mosquito</name>
    <dbReference type="NCBI Taxonomy" id="7177"/>
    <lineage>
        <taxon>Eukaryota</taxon>
        <taxon>Metazoa</taxon>
        <taxon>Ecdysozoa</taxon>
        <taxon>Arthropoda</taxon>
        <taxon>Hexapoda</taxon>
        <taxon>Insecta</taxon>
        <taxon>Pterygota</taxon>
        <taxon>Neoptera</taxon>
        <taxon>Endopterygota</taxon>
        <taxon>Diptera</taxon>
        <taxon>Nematocera</taxon>
        <taxon>Culicoidea</taxon>
        <taxon>Culicidae</taxon>
        <taxon>Culicinae</taxon>
        <taxon>Culicini</taxon>
        <taxon>Culex</taxon>
        <taxon>Culex</taxon>
    </lineage>
</organism>
<feature type="coiled-coil region" evidence="1">
    <location>
        <begin position="110"/>
        <end position="186"/>
    </location>
</feature>
<feature type="chain" id="PRO_5010162916" evidence="3">
    <location>
        <begin position="21"/>
        <end position="268"/>
    </location>
</feature>
<sequence>MKHLLVVVISVTCLVSLVWCYSNAQCRSFDYALQDINYELDREATNHNFYFLHWQKTYLDKTKHVLKELNKKIKQKQQSRVSTQCTDLDNAVKVKSLNYGLEIEGLEDGVTRFEKLIEFLDERNQNQRNDTDRKLLVSQEIAKAYVDLQEDLKEANATIAHLNKTNSDLEKNYEVLRKEYHKILAKLHANAPAVHGKTGNITGLHNETSTIKPELLNLPTVNNVTDLVNSMDEAIAPANATSNEPFDVDVRTNDSTNKNSTNEATNGD</sequence>
<feature type="compositionally biased region" description="Polar residues" evidence="2">
    <location>
        <begin position="253"/>
        <end position="268"/>
    </location>
</feature>
<feature type="region of interest" description="Disordered" evidence="2">
    <location>
        <begin position="238"/>
        <end position="268"/>
    </location>
</feature>